<proteinExistence type="predicted"/>
<evidence type="ECO:0000256" key="1">
    <source>
        <dbReference type="ARBA" id="ARBA00004370"/>
    </source>
</evidence>
<name>A0A845QD68_9HYPH</name>
<dbReference type="Proteomes" id="UP000470384">
    <property type="component" value="Unassembled WGS sequence"/>
</dbReference>
<dbReference type="InterPro" id="IPR023352">
    <property type="entry name" value="MAPEG-like_dom_sf"/>
</dbReference>
<dbReference type="GeneID" id="300655524"/>
<protein>
    <submittedName>
        <fullName evidence="6">MAPEG family protein</fullName>
    </submittedName>
</protein>
<comment type="caution">
    <text evidence="6">The sequence shown here is derived from an EMBL/GenBank/DDBJ whole genome shotgun (WGS) entry which is preliminary data.</text>
</comment>
<keyword evidence="2 5" id="KW-0812">Transmembrane</keyword>
<feature type="transmembrane region" description="Helical" evidence="5">
    <location>
        <begin position="6"/>
        <end position="29"/>
    </location>
</feature>
<evidence type="ECO:0000256" key="3">
    <source>
        <dbReference type="ARBA" id="ARBA00022989"/>
    </source>
</evidence>
<dbReference type="GO" id="GO:0016020">
    <property type="term" value="C:membrane"/>
    <property type="evidence" value="ECO:0007669"/>
    <property type="project" value="UniProtKB-SubCell"/>
</dbReference>
<dbReference type="AlphaFoldDB" id="A0A845QD68"/>
<sequence length="135" mass="14790">MEQAYLYLVLSGALTILLWTPYILARVFVWGLPTFLHNYPENYPAQEPEPPLWAQRAQRAHLNMVETMPAFIAVVVGAGFIADASAYATIGALAQVFFFARIAHAVVYTLAIPGLRTPVYLVSWAAVLGIAAQAI</sequence>
<comment type="subcellular location">
    <subcellularLocation>
        <location evidence="1">Membrane</location>
    </subcellularLocation>
</comment>
<dbReference type="Gene3D" id="1.20.120.550">
    <property type="entry name" value="Membrane associated eicosanoid/glutathione metabolism-like domain"/>
    <property type="match status" value="1"/>
</dbReference>
<dbReference type="OrthoDB" id="7743618at2"/>
<dbReference type="EMBL" id="WXYQ01000007">
    <property type="protein sequence ID" value="NBG96374.1"/>
    <property type="molecule type" value="Genomic_DNA"/>
</dbReference>
<gene>
    <name evidence="6" type="ORF">GTQ45_11575</name>
</gene>
<dbReference type="PANTHER" id="PTHR35371:SF1">
    <property type="entry name" value="BLR7753 PROTEIN"/>
    <property type="match status" value="1"/>
</dbReference>
<dbReference type="InterPro" id="IPR001129">
    <property type="entry name" value="Membr-assoc_MAPEG"/>
</dbReference>
<organism evidence="6 7">
    <name type="scientific">Pyruvatibacter mobilis</name>
    <dbReference type="NCBI Taxonomy" id="1712261"/>
    <lineage>
        <taxon>Bacteria</taxon>
        <taxon>Pseudomonadati</taxon>
        <taxon>Pseudomonadota</taxon>
        <taxon>Alphaproteobacteria</taxon>
        <taxon>Hyphomicrobiales</taxon>
        <taxon>Parvibaculaceae</taxon>
        <taxon>Pyruvatibacter</taxon>
    </lineage>
</organism>
<keyword evidence="7" id="KW-1185">Reference proteome</keyword>
<reference evidence="6 7" key="1">
    <citation type="journal article" date="2016" name="Int. J. Syst. Evol. Microbiol.">
        <title>Pyruvatibacter mobilis gen. nov., sp. nov., a marine bacterium from the culture broth of Picochlorum sp. 122.</title>
        <authorList>
            <person name="Wang G."/>
            <person name="Tang M."/>
            <person name="Wu H."/>
            <person name="Dai S."/>
            <person name="Li T."/>
            <person name="Chen C."/>
            <person name="He H."/>
            <person name="Fan J."/>
            <person name="Xiang W."/>
            <person name="Li X."/>
        </authorList>
    </citation>
    <scope>NUCLEOTIDE SEQUENCE [LARGE SCALE GENOMIC DNA]</scope>
    <source>
        <strain evidence="6 7">GYP-11</strain>
    </source>
</reference>
<keyword evidence="4 5" id="KW-0472">Membrane</keyword>
<dbReference type="PANTHER" id="PTHR35371">
    <property type="entry name" value="INNER MEMBRANE PROTEIN"/>
    <property type="match status" value="1"/>
</dbReference>
<dbReference type="RefSeq" id="WP_027839260.1">
    <property type="nucleotide sequence ID" value="NZ_BMHN01000001.1"/>
</dbReference>
<keyword evidence="3 5" id="KW-1133">Transmembrane helix</keyword>
<dbReference type="SUPFAM" id="SSF161084">
    <property type="entry name" value="MAPEG domain-like"/>
    <property type="match status" value="1"/>
</dbReference>
<evidence type="ECO:0000256" key="4">
    <source>
        <dbReference type="ARBA" id="ARBA00023136"/>
    </source>
</evidence>
<evidence type="ECO:0000256" key="2">
    <source>
        <dbReference type="ARBA" id="ARBA00022692"/>
    </source>
</evidence>
<dbReference type="Pfam" id="PF01124">
    <property type="entry name" value="MAPEG"/>
    <property type="match status" value="1"/>
</dbReference>
<accession>A0A845QD68</accession>
<evidence type="ECO:0000256" key="5">
    <source>
        <dbReference type="SAM" id="Phobius"/>
    </source>
</evidence>
<evidence type="ECO:0000313" key="6">
    <source>
        <dbReference type="EMBL" id="NBG96374.1"/>
    </source>
</evidence>
<evidence type="ECO:0000313" key="7">
    <source>
        <dbReference type="Proteomes" id="UP000470384"/>
    </source>
</evidence>